<protein>
    <submittedName>
        <fullName evidence="2">Uncharacterized protein</fullName>
    </submittedName>
</protein>
<proteinExistence type="predicted"/>
<dbReference type="Proteomes" id="UP000024635">
    <property type="component" value="Unassembled WGS sequence"/>
</dbReference>
<feature type="compositionally biased region" description="Basic and acidic residues" evidence="1">
    <location>
        <begin position="66"/>
        <end position="93"/>
    </location>
</feature>
<evidence type="ECO:0000256" key="1">
    <source>
        <dbReference type="SAM" id="MobiDB-lite"/>
    </source>
</evidence>
<feature type="region of interest" description="Disordered" evidence="1">
    <location>
        <begin position="25"/>
        <end position="53"/>
    </location>
</feature>
<evidence type="ECO:0000313" key="2">
    <source>
        <dbReference type="EMBL" id="EYC05056.1"/>
    </source>
</evidence>
<comment type="caution">
    <text evidence="2">The sequence shown here is derived from an EMBL/GenBank/DDBJ whole genome shotgun (WGS) entry which is preliminary data.</text>
</comment>
<sequence length="201" mass="21555">MEVSFGYPSHCRTVGCVCSMSENVTQDEGCGPHAVGGPLLHTAESKEEHDDSLAKDIRKDLLKELDNLSKKEKTAVELDNVEMHTAHSKEDHGTTSGNQRPKEPLEGSVPSPAKEGEPPKSTKSTSTTTCSDAQPRSSQADAGHGNKEPDYSPAKGKKTPTSSNKAQQASADADSVREKIRKKLSKKSSNAGSREKQARSK</sequence>
<accession>A0A016TQS4</accession>
<feature type="compositionally biased region" description="Basic and acidic residues" evidence="1">
    <location>
        <begin position="43"/>
        <end position="53"/>
    </location>
</feature>
<feature type="compositionally biased region" description="Polar residues" evidence="1">
    <location>
        <begin position="130"/>
        <end position="140"/>
    </location>
</feature>
<dbReference type="AlphaFoldDB" id="A0A016TQS4"/>
<feature type="region of interest" description="Disordered" evidence="1">
    <location>
        <begin position="66"/>
        <end position="201"/>
    </location>
</feature>
<keyword evidence="3" id="KW-1185">Reference proteome</keyword>
<dbReference type="EMBL" id="JARK01001420">
    <property type="protein sequence ID" value="EYC05056.1"/>
    <property type="molecule type" value="Genomic_DNA"/>
</dbReference>
<organism evidence="2 3">
    <name type="scientific">Ancylostoma ceylanicum</name>
    <dbReference type="NCBI Taxonomy" id="53326"/>
    <lineage>
        <taxon>Eukaryota</taxon>
        <taxon>Metazoa</taxon>
        <taxon>Ecdysozoa</taxon>
        <taxon>Nematoda</taxon>
        <taxon>Chromadorea</taxon>
        <taxon>Rhabditida</taxon>
        <taxon>Rhabditina</taxon>
        <taxon>Rhabditomorpha</taxon>
        <taxon>Strongyloidea</taxon>
        <taxon>Ancylostomatidae</taxon>
        <taxon>Ancylostomatinae</taxon>
        <taxon>Ancylostoma</taxon>
    </lineage>
</organism>
<reference evidence="3" key="1">
    <citation type="journal article" date="2015" name="Nat. Genet.">
        <title>The genome and transcriptome of the zoonotic hookworm Ancylostoma ceylanicum identify infection-specific gene families.</title>
        <authorList>
            <person name="Schwarz E.M."/>
            <person name="Hu Y."/>
            <person name="Antoshechkin I."/>
            <person name="Miller M.M."/>
            <person name="Sternberg P.W."/>
            <person name="Aroian R.V."/>
        </authorList>
    </citation>
    <scope>NUCLEOTIDE SEQUENCE</scope>
    <source>
        <strain evidence="3">HY135</strain>
    </source>
</reference>
<gene>
    <name evidence="2" type="primary">Acey_s0084.g1755</name>
    <name evidence="2" type="ORF">Y032_0084g1755</name>
</gene>
<evidence type="ECO:0000313" key="3">
    <source>
        <dbReference type="Proteomes" id="UP000024635"/>
    </source>
</evidence>
<feature type="compositionally biased region" description="Polar residues" evidence="1">
    <location>
        <begin position="159"/>
        <end position="170"/>
    </location>
</feature>
<name>A0A016TQS4_9BILA</name>